<gene>
    <name evidence="1" type="ORF">PPENT_87.1.T0580174</name>
</gene>
<sequence length="52" mass="6123">MQNLIGLEDRIIKLNDLEKVEIIQQLQMDLWISVKSIMKLKDYSIILSFSTN</sequence>
<organism evidence="1 2">
    <name type="scientific">Paramecium pentaurelia</name>
    <dbReference type="NCBI Taxonomy" id="43138"/>
    <lineage>
        <taxon>Eukaryota</taxon>
        <taxon>Sar</taxon>
        <taxon>Alveolata</taxon>
        <taxon>Ciliophora</taxon>
        <taxon>Intramacronucleata</taxon>
        <taxon>Oligohymenophorea</taxon>
        <taxon>Peniculida</taxon>
        <taxon>Parameciidae</taxon>
        <taxon>Paramecium</taxon>
    </lineage>
</organism>
<evidence type="ECO:0000313" key="1">
    <source>
        <dbReference type="EMBL" id="CAD8173019.1"/>
    </source>
</evidence>
<dbReference type="Proteomes" id="UP000689195">
    <property type="component" value="Unassembled WGS sequence"/>
</dbReference>
<dbReference type="AlphaFoldDB" id="A0A8S1VAH6"/>
<dbReference type="EMBL" id="CAJJDO010000058">
    <property type="protein sequence ID" value="CAD8173019.1"/>
    <property type="molecule type" value="Genomic_DNA"/>
</dbReference>
<keyword evidence="2" id="KW-1185">Reference proteome</keyword>
<reference evidence="1" key="1">
    <citation type="submission" date="2021-01" db="EMBL/GenBank/DDBJ databases">
        <authorList>
            <consortium name="Genoscope - CEA"/>
            <person name="William W."/>
        </authorList>
    </citation>
    <scope>NUCLEOTIDE SEQUENCE</scope>
</reference>
<accession>A0A8S1VAH6</accession>
<name>A0A8S1VAH6_9CILI</name>
<comment type="caution">
    <text evidence="1">The sequence shown here is derived from an EMBL/GenBank/DDBJ whole genome shotgun (WGS) entry which is preliminary data.</text>
</comment>
<protein>
    <submittedName>
        <fullName evidence="1">Uncharacterized protein</fullName>
    </submittedName>
</protein>
<evidence type="ECO:0000313" key="2">
    <source>
        <dbReference type="Proteomes" id="UP000689195"/>
    </source>
</evidence>
<proteinExistence type="predicted"/>